<name>A0ABV9A968_9ACTN</name>
<keyword evidence="3" id="KW-0808">Transferase</keyword>
<comment type="cofactor">
    <cofactor evidence="1">
        <name>pyridoxal 5'-phosphate</name>
        <dbReference type="ChEBI" id="CHEBI:597326"/>
    </cofactor>
</comment>
<dbReference type="Pfam" id="PF01041">
    <property type="entry name" value="DegT_DnrJ_EryC1"/>
    <property type="match status" value="1"/>
</dbReference>
<reference evidence="9" key="1">
    <citation type="journal article" date="2019" name="Int. J. Syst. Evol. Microbiol.">
        <title>The Global Catalogue of Microorganisms (GCM) 10K type strain sequencing project: providing services to taxonomists for standard genome sequencing and annotation.</title>
        <authorList>
            <consortium name="The Broad Institute Genomics Platform"/>
            <consortium name="The Broad Institute Genome Sequencing Center for Infectious Disease"/>
            <person name="Wu L."/>
            <person name="Ma J."/>
        </authorList>
    </citation>
    <scope>NUCLEOTIDE SEQUENCE [LARGE SCALE GENOMIC DNA]</scope>
    <source>
        <strain evidence="9">CGMCC 4.7357</strain>
    </source>
</reference>
<keyword evidence="2 8" id="KW-0032">Aminotransferase</keyword>
<dbReference type="SUPFAM" id="SSF53383">
    <property type="entry name" value="PLP-dependent transferases"/>
    <property type="match status" value="1"/>
</dbReference>
<dbReference type="PANTHER" id="PTHR30244">
    <property type="entry name" value="TRANSAMINASE"/>
    <property type="match status" value="1"/>
</dbReference>
<dbReference type="Proteomes" id="UP001595997">
    <property type="component" value="Unassembled WGS sequence"/>
</dbReference>
<dbReference type="EMBL" id="JBHSFH010000011">
    <property type="protein sequence ID" value="MFC4496463.1"/>
    <property type="molecule type" value="Genomic_DNA"/>
</dbReference>
<comment type="caution">
    <text evidence="8">The sequence shown here is derived from an EMBL/GenBank/DDBJ whole genome shotgun (WGS) entry which is preliminary data.</text>
</comment>
<dbReference type="InterPro" id="IPR000653">
    <property type="entry name" value="DegT/StrS_aminotransferase"/>
</dbReference>
<dbReference type="PIRSF" id="PIRSF000390">
    <property type="entry name" value="PLP_StrS"/>
    <property type="match status" value="1"/>
</dbReference>
<organism evidence="8 9">
    <name type="scientific">Streptomyces ovatisporus</name>
    <dbReference type="NCBI Taxonomy" id="1128682"/>
    <lineage>
        <taxon>Bacteria</taxon>
        <taxon>Bacillati</taxon>
        <taxon>Actinomycetota</taxon>
        <taxon>Actinomycetes</taxon>
        <taxon>Kitasatosporales</taxon>
        <taxon>Streptomycetaceae</taxon>
        <taxon>Streptomyces</taxon>
    </lineage>
</organism>
<comment type="similarity">
    <text evidence="5">Belongs to the DegT/DnrJ/EryC1 family. L-glutamine:2-deoxy-scyllo-inosose/scyllo-inosose aminotransferase subfamily.</text>
</comment>
<protein>
    <submittedName>
        <fullName evidence="8">DegT/DnrJ/EryC1/StrS family aminotransferase</fullName>
    </submittedName>
</protein>
<accession>A0ABV9A968</accession>
<evidence type="ECO:0000256" key="3">
    <source>
        <dbReference type="ARBA" id="ARBA00022679"/>
    </source>
</evidence>
<dbReference type="Gene3D" id="3.90.1150.10">
    <property type="entry name" value="Aspartate Aminotransferase, domain 1"/>
    <property type="match status" value="1"/>
</dbReference>
<sequence>MSPHGSVSPSQAAAPEPLPQKTSARDGYPVPAAARGSVLGGPEAAALTELVTSAAPLSSGERRAEFERRFAQHVGARHALSVTSGTVALELAVHLLELGEGDEVIATPQTFQATVQPLLGTPAEVRFCDVDPVSLNVDPDRLEELITDRTRAIVLVHYGGWPADMDRIMALARPRGITVVEDCAHALGSSYRGRRPGALADIGCFSLHASKNITTLGEGGVVTLERDDWAARLDRLRNNEVDGRFVPREATDTPELLPWMKYSSSVYGTACAGVRRHGTNATLSEAACAVGLVQMDRMDGLVARRRAVAARLDEVLGHFPQCTVQRPGPGVEHAYHLYTFFVSGAPGVREKVVRGLDERGVQIALRYFPMHLLPEWKARGHRAGECPVAERRWFGEHVNLPCHPGLTDEQVDHLVWALNDVLGSVVAS</sequence>
<keyword evidence="4 6" id="KW-0663">Pyridoxal phosphate</keyword>
<evidence type="ECO:0000256" key="1">
    <source>
        <dbReference type="ARBA" id="ARBA00001933"/>
    </source>
</evidence>
<evidence type="ECO:0000313" key="9">
    <source>
        <dbReference type="Proteomes" id="UP001595997"/>
    </source>
</evidence>
<feature type="compositionally biased region" description="Polar residues" evidence="7">
    <location>
        <begin position="1"/>
        <end position="11"/>
    </location>
</feature>
<evidence type="ECO:0000256" key="7">
    <source>
        <dbReference type="SAM" id="MobiDB-lite"/>
    </source>
</evidence>
<dbReference type="GO" id="GO:0008483">
    <property type="term" value="F:transaminase activity"/>
    <property type="evidence" value="ECO:0007669"/>
    <property type="project" value="UniProtKB-KW"/>
</dbReference>
<proteinExistence type="inferred from homology"/>
<feature type="region of interest" description="Disordered" evidence="7">
    <location>
        <begin position="1"/>
        <end position="35"/>
    </location>
</feature>
<evidence type="ECO:0000256" key="4">
    <source>
        <dbReference type="ARBA" id="ARBA00022898"/>
    </source>
</evidence>
<dbReference type="InterPro" id="IPR015422">
    <property type="entry name" value="PyrdxlP-dep_Trfase_small"/>
</dbReference>
<dbReference type="PANTHER" id="PTHR30244:SF34">
    <property type="entry name" value="DTDP-4-AMINO-4,6-DIDEOXYGALACTOSE TRANSAMINASE"/>
    <property type="match status" value="1"/>
</dbReference>
<keyword evidence="9" id="KW-1185">Reference proteome</keyword>
<evidence type="ECO:0000313" key="8">
    <source>
        <dbReference type="EMBL" id="MFC4496463.1"/>
    </source>
</evidence>
<dbReference type="Gene3D" id="3.40.640.10">
    <property type="entry name" value="Type I PLP-dependent aspartate aminotransferase-like (Major domain)"/>
    <property type="match status" value="1"/>
</dbReference>
<dbReference type="InterPro" id="IPR015421">
    <property type="entry name" value="PyrdxlP-dep_Trfase_major"/>
</dbReference>
<evidence type="ECO:0000256" key="6">
    <source>
        <dbReference type="RuleBase" id="RU004508"/>
    </source>
</evidence>
<dbReference type="CDD" id="cd00616">
    <property type="entry name" value="AHBA_syn"/>
    <property type="match status" value="1"/>
</dbReference>
<dbReference type="RefSeq" id="WP_386450542.1">
    <property type="nucleotide sequence ID" value="NZ_JBHSFH010000011.1"/>
</dbReference>
<gene>
    <name evidence="8" type="ORF">ACFPA8_20250</name>
</gene>
<dbReference type="InterPro" id="IPR015424">
    <property type="entry name" value="PyrdxlP-dep_Trfase"/>
</dbReference>
<evidence type="ECO:0000256" key="2">
    <source>
        <dbReference type="ARBA" id="ARBA00022576"/>
    </source>
</evidence>
<evidence type="ECO:0000256" key="5">
    <source>
        <dbReference type="ARBA" id="ARBA00038398"/>
    </source>
</evidence>